<name>A0AAN8J9T4_PATCE</name>
<dbReference type="PROSITE" id="PS51450">
    <property type="entry name" value="LRR"/>
    <property type="match status" value="3"/>
</dbReference>
<keyword evidence="5" id="KW-1185">Reference proteome</keyword>
<dbReference type="Gene3D" id="3.80.10.10">
    <property type="entry name" value="Ribonuclease Inhibitor"/>
    <property type="match status" value="1"/>
</dbReference>
<reference evidence="4 5" key="1">
    <citation type="submission" date="2024-01" db="EMBL/GenBank/DDBJ databases">
        <title>The genome of the rayed Mediterranean limpet Patella caerulea (Linnaeus, 1758).</title>
        <authorList>
            <person name="Anh-Thu Weber A."/>
            <person name="Halstead-Nussloch G."/>
        </authorList>
    </citation>
    <scope>NUCLEOTIDE SEQUENCE [LARGE SCALE GENOMIC DNA]</scope>
    <source>
        <strain evidence="4">AATW-2023a</strain>
        <tissue evidence="4">Whole specimen</tissue>
    </source>
</reference>
<dbReference type="Pfam" id="PF00560">
    <property type="entry name" value="LRR_1"/>
    <property type="match status" value="2"/>
</dbReference>
<dbReference type="Pfam" id="PF13855">
    <property type="entry name" value="LRR_8"/>
    <property type="match status" value="1"/>
</dbReference>
<evidence type="ECO:0000256" key="2">
    <source>
        <dbReference type="ARBA" id="ARBA00022737"/>
    </source>
</evidence>
<dbReference type="GO" id="GO:0005737">
    <property type="term" value="C:cytoplasm"/>
    <property type="evidence" value="ECO:0007669"/>
    <property type="project" value="TreeGrafter"/>
</dbReference>
<dbReference type="SMART" id="SM00369">
    <property type="entry name" value="LRR_TYP"/>
    <property type="match status" value="5"/>
</dbReference>
<evidence type="ECO:0008006" key="6">
    <source>
        <dbReference type="Google" id="ProtNLM"/>
    </source>
</evidence>
<gene>
    <name evidence="4" type="ORF">SNE40_015886</name>
</gene>
<feature type="compositionally biased region" description="Low complexity" evidence="3">
    <location>
        <begin position="343"/>
        <end position="352"/>
    </location>
</feature>
<organism evidence="4 5">
    <name type="scientific">Patella caerulea</name>
    <name type="common">Rayed Mediterranean limpet</name>
    <dbReference type="NCBI Taxonomy" id="87958"/>
    <lineage>
        <taxon>Eukaryota</taxon>
        <taxon>Metazoa</taxon>
        <taxon>Spiralia</taxon>
        <taxon>Lophotrochozoa</taxon>
        <taxon>Mollusca</taxon>
        <taxon>Gastropoda</taxon>
        <taxon>Patellogastropoda</taxon>
        <taxon>Patelloidea</taxon>
        <taxon>Patellidae</taxon>
        <taxon>Patella</taxon>
    </lineage>
</organism>
<dbReference type="AlphaFoldDB" id="A0AAN8J9T4"/>
<dbReference type="InterPro" id="IPR003591">
    <property type="entry name" value="Leu-rich_rpt_typical-subtyp"/>
</dbReference>
<comment type="caution">
    <text evidence="4">The sequence shown here is derived from an EMBL/GenBank/DDBJ whole genome shotgun (WGS) entry which is preliminary data.</text>
</comment>
<dbReference type="Proteomes" id="UP001347796">
    <property type="component" value="Unassembled WGS sequence"/>
</dbReference>
<keyword evidence="1" id="KW-0433">Leucine-rich repeat</keyword>
<dbReference type="InterPro" id="IPR050216">
    <property type="entry name" value="LRR_domain-containing"/>
</dbReference>
<dbReference type="PANTHER" id="PTHR48051:SF1">
    <property type="entry name" value="RAS SUPPRESSOR PROTEIN 1"/>
    <property type="match status" value="1"/>
</dbReference>
<sequence>MAAAGFSTLNMEYLRRQSESDTSSSESEFNGENAEDLSYSDLETVPDFLLLRSNELRALQLDHNEILCLPDTISSFKNLVTMDISANNMTILSPELVKLHNLKTFIARNNCFDTDSIPKDFGLMSSLEVLNLGGNNFKELPPQVTELEHLRCLYMGGNKIEEVNSSIKSLTNLEVLYLGGNCLTEIPAEVGCLHKLTALVLCDNQIQSLPPTLIHLQQLRSLSLHNNQISTLPTAIVSLNIVELSLRNNPLVDKFVQDLVYNPPTLLELAGRCIKIDGLPYSCEELPRHLVQYLDSAHHCVNIKCKGVYFSSRVEQVKFVDFCGKYRLPLLQYLCSPSCSTVISPSPSLSSDSEPEEEDNTKERMRRVLLG</sequence>
<evidence type="ECO:0000256" key="1">
    <source>
        <dbReference type="ARBA" id="ARBA00022614"/>
    </source>
</evidence>
<dbReference type="PANTHER" id="PTHR48051">
    <property type="match status" value="1"/>
</dbReference>
<keyword evidence="2" id="KW-0677">Repeat</keyword>
<feature type="region of interest" description="Disordered" evidence="3">
    <location>
        <begin position="15"/>
        <end position="35"/>
    </location>
</feature>
<evidence type="ECO:0000256" key="3">
    <source>
        <dbReference type="SAM" id="MobiDB-lite"/>
    </source>
</evidence>
<evidence type="ECO:0000313" key="4">
    <source>
        <dbReference type="EMBL" id="KAK6172161.1"/>
    </source>
</evidence>
<dbReference type="InterPro" id="IPR032675">
    <property type="entry name" value="LRR_dom_sf"/>
</dbReference>
<accession>A0AAN8J9T4</accession>
<evidence type="ECO:0000313" key="5">
    <source>
        <dbReference type="Proteomes" id="UP001347796"/>
    </source>
</evidence>
<protein>
    <recommendedName>
        <fullName evidence="6">Leucine-rich repeat-containing protein 58</fullName>
    </recommendedName>
</protein>
<dbReference type="SUPFAM" id="SSF52058">
    <property type="entry name" value="L domain-like"/>
    <property type="match status" value="1"/>
</dbReference>
<dbReference type="EMBL" id="JAZGQO010000011">
    <property type="protein sequence ID" value="KAK6172161.1"/>
    <property type="molecule type" value="Genomic_DNA"/>
</dbReference>
<dbReference type="InterPro" id="IPR001611">
    <property type="entry name" value="Leu-rich_rpt"/>
</dbReference>
<proteinExistence type="predicted"/>
<feature type="region of interest" description="Disordered" evidence="3">
    <location>
        <begin position="343"/>
        <end position="371"/>
    </location>
</feature>